<evidence type="ECO:0000256" key="3">
    <source>
        <dbReference type="ARBA" id="ARBA00022840"/>
    </source>
</evidence>
<evidence type="ECO:0000313" key="11">
    <source>
        <dbReference type="Proteomes" id="UP000604046"/>
    </source>
</evidence>
<evidence type="ECO:0000256" key="5">
    <source>
        <dbReference type="ARBA" id="ARBA00022967"/>
    </source>
</evidence>
<evidence type="ECO:0000313" key="10">
    <source>
        <dbReference type="EMBL" id="CAE6926584.1"/>
    </source>
</evidence>
<dbReference type="Pfam" id="PF21090">
    <property type="entry name" value="P-loop_SecA"/>
    <property type="match status" value="1"/>
</dbReference>
<dbReference type="FunFam" id="3.90.1440.10:FF:000003">
    <property type="entry name" value="Preprotein translocase SecA subunit"/>
    <property type="match status" value="1"/>
</dbReference>
<dbReference type="PANTHER" id="PTHR30612">
    <property type="entry name" value="SECA INNER MEMBRANE COMPONENT OF SEC PROTEIN SECRETION SYSTEM"/>
    <property type="match status" value="1"/>
</dbReference>
<sequence>MLEYSNGRWVLQTATNTRPSGQPRSLERYKAPAPETERLTEAGDATAVKLATMGALLAGGARARRSRTTRHVPRRLFGDLAQKINPFYEAPDVQTRKRYSPQVEAVNALESDMQARSDDELRELTKSLQSRAQEKQESLDSLLPEAFALVREASMRVLGLRHFDVQLMGGIALHEGNIAEMGTGEGKTLVAILAAFLNALSGKGVHVVTVNDYLARRDAEWVGQPLRFLGMTVGVVQNGMPSDQKKKAYRCDVTYVTNSAPAMTDAAEHQVTCEVSASLESGELGFDYLRDQMAPSPSDLSLREGTPFNFAVVDEVDSILVDEARTPLIISGVAENSPTKYQVANEVTKALRKEVHYTVDEKQRQCVLIEAGVETAEKLLGKDDLFDPEDPWFPFVTNSLNAKELYIKDKAYIVKRGEVMIVDEFTGRVMEGRRWSNGLHQAIEAKEGVQIQAESVTLASISYQSLFRLFDKLGGMTGTAFTEAKEFEEVYKLKTVVVPPNLSRKREDKDDQVFVDDIGKWKACAREIENAHRIGRPVLIGTTNVENSEIIAELLDALGVAYQLLNAKPENVARETEIVASSGRKYAVTIATNMAGRGTDILLGGNPAMMARLRLREELYGKLFPRKSWAMPEEFYPVDLTPQLKTQVA</sequence>
<keyword evidence="2" id="KW-0547">Nucleotide-binding</keyword>
<dbReference type="InterPro" id="IPR011115">
    <property type="entry name" value="SecA_DEAD"/>
</dbReference>
<dbReference type="Pfam" id="PF07517">
    <property type="entry name" value="SecA_DEAD"/>
    <property type="match status" value="2"/>
</dbReference>
<dbReference type="Proteomes" id="UP000604046">
    <property type="component" value="Unassembled WGS sequence"/>
</dbReference>
<dbReference type="GO" id="GO:0017038">
    <property type="term" value="P:protein import"/>
    <property type="evidence" value="ECO:0007669"/>
    <property type="project" value="InterPro"/>
</dbReference>
<dbReference type="GO" id="GO:0005524">
    <property type="term" value="F:ATP binding"/>
    <property type="evidence" value="ECO:0007669"/>
    <property type="project" value="UniProtKB-KW"/>
</dbReference>
<proteinExistence type="inferred from homology"/>
<evidence type="ECO:0000256" key="1">
    <source>
        <dbReference type="ARBA" id="ARBA00022448"/>
    </source>
</evidence>
<name>A0A812GT17_9DINO</name>
<dbReference type="InterPro" id="IPR036670">
    <property type="entry name" value="SecA_X-link_sf"/>
</dbReference>
<dbReference type="PRINTS" id="PR00906">
    <property type="entry name" value="SECA"/>
</dbReference>
<dbReference type="SMART" id="SM00957">
    <property type="entry name" value="SecA_DEAD"/>
    <property type="match status" value="1"/>
</dbReference>
<keyword evidence="6" id="KW-0811">Translocation</keyword>
<dbReference type="CDD" id="cd17928">
    <property type="entry name" value="DEXDc_SecA"/>
    <property type="match status" value="1"/>
</dbReference>
<dbReference type="PROSITE" id="PS01312">
    <property type="entry name" value="SECA"/>
    <property type="match status" value="1"/>
</dbReference>
<organism evidence="10 11">
    <name type="scientific">Symbiodinium natans</name>
    <dbReference type="NCBI Taxonomy" id="878477"/>
    <lineage>
        <taxon>Eukaryota</taxon>
        <taxon>Sar</taxon>
        <taxon>Alveolata</taxon>
        <taxon>Dinophyceae</taxon>
        <taxon>Suessiales</taxon>
        <taxon>Symbiodiniaceae</taxon>
        <taxon>Symbiodinium</taxon>
    </lineage>
</organism>
<dbReference type="InterPro" id="IPR011130">
    <property type="entry name" value="SecA_preprotein_X-link_dom"/>
</dbReference>
<dbReference type="PROSITE" id="PS51196">
    <property type="entry name" value="SECA_MOTOR_DEAD"/>
    <property type="match status" value="1"/>
</dbReference>
<dbReference type="GO" id="GO:0006605">
    <property type="term" value="P:protein targeting"/>
    <property type="evidence" value="ECO:0007669"/>
    <property type="project" value="InterPro"/>
</dbReference>
<dbReference type="SUPFAM" id="SSF81767">
    <property type="entry name" value="Pre-protein crosslinking domain of SecA"/>
    <property type="match status" value="1"/>
</dbReference>
<keyword evidence="3" id="KW-0067">ATP-binding</keyword>
<evidence type="ECO:0000256" key="7">
    <source>
        <dbReference type="ARBA" id="ARBA00023136"/>
    </source>
</evidence>
<dbReference type="Pfam" id="PF01043">
    <property type="entry name" value="SecA_PP_bind"/>
    <property type="match status" value="1"/>
</dbReference>
<evidence type="ECO:0000256" key="4">
    <source>
        <dbReference type="ARBA" id="ARBA00022927"/>
    </source>
</evidence>
<dbReference type="AlphaFoldDB" id="A0A812GT17"/>
<evidence type="ECO:0000259" key="9">
    <source>
        <dbReference type="PROSITE" id="PS51196"/>
    </source>
</evidence>
<dbReference type="InterPro" id="IPR027417">
    <property type="entry name" value="P-loop_NTPase"/>
</dbReference>
<dbReference type="Gene3D" id="3.40.50.300">
    <property type="entry name" value="P-loop containing nucleotide triphosphate hydrolases"/>
    <property type="match status" value="2"/>
</dbReference>
<dbReference type="Gene3D" id="3.90.1440.10">
    <property type="entry name" value="SecA, preprotein cross-linking domain"/>
    <property type="match status" value="1"/>
</dbReference>
<dbReference type="EMBL" id="CAJNDS010000033">
    <property type="protein sequence ID" value="CAE6926584.1"/>
    <property type="molecule type" value="Genomic_DNA"/>
</dbReference>
<protein>
    <submittedName>
        <fullName evidence="10">SecA protein</fullName>
    </submittedName>
</protein>
<evidence type="ECO:0000256" key="6">
    <source>
        <dbReference type="ARBA" id="ARBA00023010"/>
    </source>
</evidence>
<dbReference type="SMART" id="SM00958">
    <property type="entry name" value="SecA_PP_bind"/>
    <property type="match status" value="1"/>
</dbReference>
<accession>A0A812GT17</accession>
<keyword evidence="4" id="KW-0653">Protein transport</keyword>
<keyword evidence="5" id="KW-1278">Translocase</keyword>
<feature type="domain" description="SecA family profile" evidence="9">
    <location>
        <begin position="81"/>
        <end position="649"/>
    </location>
</feature>
<keyword evidence="7" id="KW-0472">Membrane</keyword>
<dbReference type="InterPro" id="IPR000185">
    <property type="entry name" value="SecA"/>
</dbReference>
<dbReference type="HAMAP" id="MF_01382">
    <property type="entry name" value="SecA"/>
    <property type="match status" value="1"/>
</dbReference>
<dbReference type="OrthoDB" id="436520at2759"/>
<feature type="domain" description="Helicase ATP-binding" evidence="8">
    <location>
        <begin position="168"/>
        <end position="391"/>
    </location>
</feature>
<dbReference type="PANTHER" id="PTHR30612:SF0">
    <property type="entry name" value="CHLOROPLAST PROTEIN-TRANSPORTING ATPASE"/>
    <property type="match status" value="1"/>
</dbReference>
<reference evidence="10" key="1">
    <citation type="submission" date="2021-02" db="EMBL/GenBank/DDBJ databases">
        <authorList>
            <person name="Dougan E. K."/>
            <person name="Rhodes N."/>
            <person name="Thang M."/>
            <person name="Chan C."/>
        </authorList>
    </citation>
    <scope>NUCLEOTIDE SEQUENCE</scope>
</reference>
<dbReference type="InterPro" id="IPR014001">
    <property type="entry name" value="Helicase_ATP-bd"/>
</dbReference>
<gene>
    <name evidence="10" type="primary">SecA</name>
    <name evidence="10" type="ORF">SNAT2548_LOCUS675</name>
</gene>
<comment type="caution">
    <text evidence="10">The sequence shown here is derived from an EMBL/GenBank/DDBJ whole genome shotgun (WGS) entry which is preliminary data.</text>
</comment>
<dbReference type="InterPro" id="IPR020937">
    <property type="entry name" value="SecA_CS"/>
</dbReference>
<dbReference type="GO" id="GO:0006886">
    <property type="term" value="P:intracellular protein transport"/>
    <property type="evidence" value="ECO:0007669"/>
    <property type="project" value="InterPro"/>
</dbReference>
<dbReference type="PROSITE" id="PS51192">
    <property type="entry name" value="HELICASE_ATP_BIND_1"/>
    <property type="match status" value="1"/>
</dbReference>
<dbReference type="SUPFAM" id="SSF52540">
    <property type="entry name" value="P-loop containing nucleoside triphosphate hydrolases"/>
    <property type="match status" value="2"/>
</dbReference>
<dbReference type="GO" id="GO:0016020">
    <property type="term" value="C:membrane"/>
    <property type="evidence" value="ECO:0007669"/>
    <property type="project" value="InterPro"/>
</dbReference>
<evidence type="ECO:0000259" key="8">
    <source>
        <dbReference type="PROSITE" id="PS51192"/>
    </source>
</evidence>
<evidence type="ECO:0000256" key="2">
    <source>
        <dbReference type="ARBA" id="ARBA00022741"/>
    </source>
</evidence>
<keyword evidence="1" id="KW-0813">Transport</keyword>
<dbReference type="InterPro" id="IPR044722">
    <property type="entry name" value="SecA_SF2_C"/>
</dbReference>
<keyword evidence="11" id="KW-1185">Reference proteome</keyword>
<dbReference type="InterPro" id="IPR014018">
    <property type="entry name" value="SecA_motor_DEAD"/>
</dbReference>